<evidence type="ECO:0008006" key="4">
    <source>
        <dbReference type="Google" id="ProtNLM"/>
    </source>
</evidence>
<reference evidence="3" key="1">
    <citation type="journal article" date="2011" name="PLoS Genet.">
        <title>Genomic analysis of the necrotrophic fungal pathogens Sclerotinia sclerotiorum and Botrytis cinerea.</title>
        <authorList>
            <person name="Amselem J."/>
            <person name="Cuomo C.A."/>
            <person name="van Kan J.A."/>
            <person name="Viaud M."/>
            <person name="Benito E.P."/>
            <person name="Couloux A."/>
            <person name="Coutinho P.M."/>
            <person name="de Vries R.P."/>
            <person name="Dyer P.S."/>
            <person name="Fillinger S."/>
            <person name="Fournier E."/>
            <person name="Gout L."/>
            <person name="Hahn M."/>
            <person name="Kohn L."/>
            <person name="Lapalu N."/>
            <person name="Plummer K.M."/>
            <person name="Pradier J.M."/>
            <person name="Quevillon E."/>
            <person name="Sharon A."/>
            <person name="Simon A."/>
            <person name="ten Have A."/>
            <person name="Tudzynski B."/>
            <person name="Tudzynski P."/>
            <person name="Wincker P."/>
            <person name="Andrew M."/>
            <person name="Anthouard V."/>
            <person name="Beever R.E."/>
            <person name="Beffa R."/>
            <person name="Benoit I."/>
            <person name="Bouzid O."/>
            <person name="Brault B."/>
            <person name="Chen Z."/>
            <person name="Choquer M."/>
            <person name="Collemare J."/>
            <person name="Cotton P."/>
            <person name="Danchin E.G."/>
            <person name="Da Silva C."/>
            <person name="Gautier A."/>
            <person name="Giraud C."/>
            <person name="Giraud T."/>
            <person name="Gonzalez C."/>
            <person name="Grossetete S."/>
            <person name="Guldener U."/>
            <person name="Henrissat B."/>
            <person name="Howlett B.J."/>
            <person name="Kodira C."/>
            <person name="Kretschmer M."/>
            <person name="Lappartient A."/>
            <person name="Leroch M."/>
            <person name="Levis C."/>
            <person name="Mauceli E."/>
            <person name="Neuveglise C."/>
            <person name="Oeser B."/>
            <person name="Pearson M."/>
            <person name="Poulain J."/>
            <person name="Poussereau N."/>
            <person name="Quesneville H."/>
            <person name="Rascle C."/>
            <person name="Schumacher J."/>
            <person name="Segurens B."/>
            <person name="Sexton A."/>
            <person name="Silva E."/>
            <person name="Sirven C."/>
            <person name="Soanes D.M."/>
            <person name="Talbot N.J."/>
            <person name="Templeton M."/>
            <person name="Yandava C."/>
            <person name="Yarden O."/>
            <person name="Zeng Q."/>
            <person name="Rollins J.A."/>
            <person name="Lebrun M.H."/>
            <person name="Dickman M."/>
        </authorList>
    </citation>
    <scope>NUCLEOTIDE SEQUENCE [LARGE SCALE GENOMIC DNA]</scope>
    <source>
        <strain evidence="3">T4</strain>
    </source>
</reference>
<evidence type="ECO:0000313" key="2">
    <source>
        <dbReference type="EMBL" id="CCD47072.1"/>
    </source>
</evidence>
<dbReference type="Proteomes" id="UP000008177">
    <property type="component" value="Unplaced contigs"/>
</dbReference>
<accession>G2Y332</accession>
<organism evidence="2 3">
    <name type="scientific">Botryotinia fuckeliana (strain T4)</name>
    <name type="common">Noble rot fungus</name>
    <name type="synonym">Botrytis cinerea</name>
    <dbReference type="NCBI Taxonomy" id="999810"/>
    <lineage>
        <taxon>Eukaryota</taxon>
        <taxon>Fungi</taxon>
        <taxon>Dikarya</taxon>
        <taxon>Ascomycota</taxon>
        <taxon>Pezizomycotina</taxon>
        <taxon>Leotiomycetes</taxon>
        <taxon>Helotiales</taxon>
        <taxon>Sclerotiniaceae</taxon>
        <taxon>Botrytis</taxon>
    </lineage>
</organism>
<evidence type="ECO:0000256" key="1">
    <source>
        <dbReference type="SAM" id="SignalP"/>
    </source>
</evidence>
<proteinExistence type="predicted"/>
<dbReference type="EMBL" id="FQ790285">
    <property type="protein sequence ID" value="CCD47072.1"/>
    <property type="molecule type" value="Genomic_DNA"/>
</dbReference>
<feature type="chain" id="PRO_5003440540" description="Secreted protein" evidence="1">
    <location>
        <begin position="21"/>
        <end position="81"/>
    </location>
</feature>
<dbReference type="HOGENOM" id="CLU_2573604_0_0_1"/>
<gene>
    <name evidence="2" type="ORF">BofuT4_uP039740.1</name>
</gene>
<feature type="signal peptide" evidence="1">
    <location>
        <begin position="1"/>
        <end position="20"/>
    </location>
</feature>
<keyword evidence="1" id="KW-0732">Signal</keyword>
<evidence type="ECO:0000313" key="3">
    <source>
        <dbReference type="Proteomes" id="UP000008177"/>
    </source>
</evidence>
<dbReference type="InParanoid" id="G2Y332"/>
<sequence>MSSRVLAASLLPHLLLLTLPLPPPLLIGDLLRIGGLRIGRIATGLAGLLRICLPTRTTRSNRGGIFACCVIGTERCVNCNG</sequence>
<name>G2Y332_BOTF4</name>
<dbReference type="AlphaFoldDB" id="G2Y332"/>
<protein>
    <recommendedName>
        <fullName evidence="4">Secreted protein</fullName>
    </recommendedName>
</protein>